<dbReference type="PRINTS" id="PR00411">
    <property type="entry name" value="PNDRDTASEI"/>
</dbReference>
<evidence type="ECO:0000256" key="7">
    <source>
        <dbReference type="ARBA" id="ARBA00023284"/>
    </source>
</evidence>
<dbReference type="EMBL" id="JQCE01000038">
    <property type="protein sequence ID" value="KRO16421.1"/>
    <property type="molecule type" value="Genomic_DNA"/>
</dbReference>
<keyword evidence="7" id="KW-0676">Redox-active center</keyword>
<dbReference type="SUPFAM" id="SSF55424">
    <property type="entry name" value="FAD/NAD-linked reductases, dimerisation (C-terminal) domain"/>
    <property type="match status" value="1"/>
</dbReference>
<dbReference type="InterPro" id="IPR036188">
    <property type="entry name" value="FAD/NAD-bd_sf"/>
</dbReference>
<dbReference type="AlphaFoldDB" id="A0A0R2MS83"/>
<evidence type="ECO:0000259" key="8">
    <source>
        <dbReference type="Pfam" id="PF02852"/>
    </source>
</evidence>
<keyword evidence="6" id="KW-0558">Oxidation</keyword>
<keyword evidence="4" id="KW-0274">FAD</keyword>
<gene>
    <name evidence="10" type="ORF">IV56_GL001203</name>
</gene>
<organism evidence="10 11">
    <name type="scientific">Lacticaseibacillus saniviri JCM 17471 = DSM 24301</name>
    <dbReference type="NCBI Taxonomy" id="1293598"/>
    <lineage>
        <taxon>Bacteria</taxon>
        <taxon>Bacillati</taxon>
        <taxon>Bacillota</taxon>
        <taxon>Bacilli</taxon>
        <taxon>Lactobacillales</taxon>
        <taxon>Lactobacillaceae</taxon>
        <taxon>Lacticaseibacillus</taxon>
    </lineage>
</organism>
<evidence type="ECO:0000259" key="9">
    <source>
        <dbReference type="Pfam" id="PF07992"/>
    </source>
</evidence>
<dbReference type="PANTHER" id="PTHR43429:SF1">
    <property type="entry name" value="NAD(P)H SULFUR OXIDOREDUCTASE (COA-DEPENDENT)"/>
    <property type="match status" value="1"/>
</dbReference>
<evidence type="ECO:0000256" key="3">
    <source>
        <dbReference type="ARBA" id="ARBA00022630"/>
    </source>
</evidence>
<reference evidence="10 11" key="1">
    <citation type="journal article" date="2015" name="Genome Announc.">
        <title>Expanding the biotechnology potential of lactobacilli through comparative genomics of 213 strains and associated genera.</title>
        <authorList>
            <person name="Sun Z."/>
            <person name="Harris H.M."/>
            <person name="McCann A."/>
            <person name="Guo C."/>
            <person name="Argimon S."/>
            <person name="Zhang W."/>
            <person name="Yang X."/>
            <person name="Jeffery I.B."/>
            <person name="Cooney J.C."/>
            <person name="Kagawa T.F."/>
            <person name="Liu W."/>
            <person name="Song Y."/>
            <person name="Salvetti E."/>
            <person name="Wrobel A."/>
            <person name="Rasinkangas P."/>
            <person name="Parkhill J."/>
            <person name="Rea M.C."/>
            <person name="O'Sullivan O."/>
            <person name="Ritari J."/>
            <person name="Douillard F.P."/>
            <person name="Paul Ross R."/>
            <person name="Yang R."/>
            <person name="Briner A.E."/>
            <person name="Felis G.E."/>
            <person name="de Vos W.M."/>
            <person name="Barrangou R."/>
            <person name="Klaenhammer T.R."/>
            <person name="Caufield P.W."/>
            <person name="Cui Y."/>
            <person name="Zhang H."/>
            <person name="O'Toole P.W."/>
        </authorList>
    </citation>
    <scope>NUCLEOTIDE SEQUENCE [LARGE SCALE GENOMIC DNA]</scope>
    <source>
        <strain evidence="10 11">DSM 24301</strain>
    </source>
</reference>
<dbReference type="InterPro" id="IPR016156">
    <property type="entry name" value="FAD/NAD-linked_Rdtase_dimer_sf"/>
</dbReference>
<evidence type="ECO:0000256" key="2">
    <source>
        <dbReference type="ARBA" id="ARBA00009130"/>
    </source>
</evidence>
<dbReference type="Gene3D" id="3.50.50.60">
    <property type="entry name" value="FAD/NAD(P)-binding domain"/>
    <property type="match status" value="2"/>
</dbReference>
<dbReference type="GO" id="GO:0016491">
    <property type="term" value="F:oxidoreductase activity"/>
    <property type="evidence" value="ECO:0007669"/>
    <property type="project" value="UniProtKB-KW"/>
</dbReference>
<evidence type="ECO:0000256" key="5">
    <source>
        <dbReference type="ARBA" id="ARBA00023002"/>
    </source>
</evidence>
<dbReference type="InterPro" id="IPR023753">
    <property type="entry name" value="FAD/NAD-binding_dom"/>
</dbReference>
<comment type="caution">
    <text evidence="10">The sequence shown here is derived from an EMBL/GenBank/DDBJ whole genome shotgun (WGS) entry which is preliminary data.</text>
</comment>
<dbReference type="SUPFAM" id="SSF51905">
    <property type="entry name" value="FAD/NAD(P)-binding domain"/>
    <property type="match status" value="1"/>
</dbReference>
<keyword evidence="11" id="KW-1185">Reference proteome</keyword>
<keyword evidence="3" id="KW-0285">Flavoprotein</keyword>
<evidence type="ECO:0000256" key="6">
    <source>
        <dbReference type="ARBA" id="ARBA00023097"/>
    </source>
</evidence>
<evidence type="ECO:0000313" key="10">
    <source>
        <dbReference type="EMBL" id="KRO16421.1"/>
    </source>
</evidence>
<evidence type="ECO:0000256" key="4">
    <source>
        <dbReference type="ARBA" id="ARBA00022827"/>
    </source>
</evidence>
<evidence type="ECO:0000256" key="1">
    <source>
        <dbReference type="ARBA" id="ARBA00001974"/>
    </source>
</evidence>
<sequence length="462" mass="50748">MEKMKVIVVGCTHAGTAAVQEIITHHPEAEVVVYERRPDIAFLSCGIALYLNGTVTQLDELFTTNVKTLEAFGANVKFELEHDVLDIDAKTHEISVQDLGSGRITTDKYDKLIYTAGSFPVVPPIQGVSLPGVLMCKDYNDAQRIYETAKTAHSIMIVGGGYIGVELAEAYSHTGHEVSLINGVRPLLSHYVDASLANLVRLDLESHGVQMLLDEVAMKFDNDGERVFIQTSKGERYADLAVVCVGFQPQTELLRDQVAMNADGSIHVDDYMQTSDPDIFAAGDAVAVHFNPTGKDAYAPLATNAVRQGKLVGRNLFGKRVKYMGTQATSALTLYDKTLAATGLTLVRAKTSGFNAAAVTMTVNYRPTFMPSTVPITMSLVYDKANRQILGAQLYSQYDIAQSANLISVMIQNRNTIDDLAYVDMLFNPHYDYPWNYLNLLGQEAVEQADSQTQEDDHESLE</sequence>
<dbReference type="STRING" id="1293598.IV56_GL001203"/>
<accession>A0A0R2MS83</accession>
<dbReference type="Pfam" id="PF07992">
    <property type="entry name" value="Pyr_redox_2"/>
    <property type="match status" value="1"/>
</dbReference>
<keyword evidence="5" id="KW-0560">Oxidoreductase</keyword>
<dbReference type="PRINTS" id="PR00368">
    <property type="entry name" value="FADPNR"/>
</dbReference>
<dbReference type="Proteomes" id="UP000050969">
    <property type="component" value="Unassembled WGS sequence"/>
</dbReference>
<feature type="domain" description="FAD/NAD(P)-binding" evidence="9">
    <location>
        <begin position="4"/>
        <end position="309"/>
    </location>
</feature>
<comment type="similarity">
    <text evidence="2">Belongs to the class-III pyridine nucleotide-disulfide oxidoreductase family.</text>
</comment>
<proteinExistence type="inferred from homology"/>
<feature type="domain" description="Pyridine nucleotide-disulphide oxidoreductase dimerisation" evidence="8">
    <location>
        <begin position="335"/>
        <end position="430"/>
    </location>
</feature>
<comment type="cofactor">
    <cofactor evidence="1">
        <name>FAD</name>
        <dbReference type="ChEBI" id="CHEBI:57692"/>
    </cofactor>
</comment>
<dbReference type="InterPro" id="IPR050260">
    <property type="entry name" value="FAD-bd_OxRdtase"/>
</dbReference>
<evidence type="ECO:0000313" key="11">
    <source>
        <dbReference type="Proteomes" id="UP000050969"/>
    </source>
</evidence>
<dbReference type="InterPro" id="IPR004099">
    <property type="entry name" value="Pyr_nucl-diS_OxRdtase_dimer"/>
</dbReference>
<dbReference type="PANTHER" id="PTHR43429">
    <property type="entry name" value="PYRIDINE NUCLEOTIDE-DISULFIDE OXIDOREDUCTASE DOMAIN-CONTAINING"/>
    <property type="match status" value="1"/>
</dbReference>
<dbReference type="PATRIC" id="fig|1293598.4.peg.1266"/>
<protein>
    <submittedName>
        <fullName evidence="10">Putative NAD(FAD)-dependent dehydrogenase</fullName>
    </submittedName>
</protein>
<dbReference type="Pfam" id="PF02852">
    <property type="entry name" value="Pyr_redox_dim"/>
    <property type="match status" value="1"/>
</dbReference>
<name>A0A0R2MS83_9LACO</name>
<dbReference type="Gene3D" id="3.30.390.30">
    <property type="match status" value="1"/>
</dbReference>